<evidence type="ECO:0000313" key="1">
    <source>
        <dbReference type="EMBL" id="KAF0765881.1"/>
    </source>
</evidence>
<comment type="caution">
    <text evidence="1">The sequence shown here is derived from an EMBL/GenBank/DDBJ whole genome shotgun (WGS) entry which is preliminary data.</text>
</comment>
<dbReference type="AlphaFoldDB" id="A0A6G0Z5W5"/>
<accession>A0A6G0Z5W5</accession>
<reference evidence="1 2" key="1">
    <citation type="submission" date="2019-08" db="EMBL/GenBank/DDBJ databases">
        <title>Whole genome of Aphis craccivora.</title>
        <authorList>
            <person name="Voronova N.V."/>
            <person name="Shulinski R.S."/>
            <person name="Bandarenka Y.V."/>
            <person name="Zhorov D.G."/>
            <person name="Warner D."/>
        </authorList>
    </citation>
    <scope>NUCLEOTIDE SEQUENCE [LARGE SCALE GENOMIC DNA]</scope>
    <source>
        <strain evidence="1">180601</strain>
        <tissue evidence="1">Whole Body</tissue>
    </source>
</reference>
<evidence type="ECO:0000313" key="2">
    <source>
        <dbReference type="Proteomes" id="UP000478052"/>
    </source>
</evidence>
<keyword evidence="2" id="KW-1185">Reference proteome</keyword>
<name>A0A6G0Z5W5_APHCR</name>
<dbReference type="EMBL" id="VUJU01001306">
    <property type="protein sequence ID" value="KAF0765881.1"/>
    <property type="molecule type" value="Genomic_DNA"/>
</dbReference>
<organism evidence="1 2">
    <name type="scientific">Aphis craccivora</name>
    <name type="common">Cowpea aphid</name>
    <dbReference type="NCBI Taxonomy" id="307492"/>
    <lineage>
        <taxon>Eukaryota</taxon>
        <taxon>Metazoa</taxon>
        <taxon>Ecdysozoa</taxon>
        <taxon>Arthropoda</taxon>
        <taxon>Hexapoda</taxon>
        <taxon>Insecta</taxon>
        <taxon>Pterygota</taxon>
        <taxon>Neoptera</taxon>
        <taxon>Paraneoptera</taxon>
        <taxon>Hemiptera</taxon>
        <taxon>Sternorrhyncha</taxon>
        <taxon>Aphidomorpha</taxon>
        <taxon>Aphidoidea</taxon>
        <taxon>Aphididae</taxon>
        <taxon>Aphidini</taxon>
        <taxon>Aphis</taxon>
        <taxon>Aphis</taxon>
    </lineage>
</organism>
<gene>
    <name evidence="1" type="ORF">FWK35_00000626</name>
</gene>
<sequence>MEAAVCNCIVLYSVTGIKDAPTLSSFITVNVKENLTNFIITREGCDRLKFNLEELSGLYADDAYLDRLTVRFSEHKRKT</sequence>
<proteinExistence type="predicted"/>
<protein>
    <submittedName>
        <fullName evidence="1">Uncharacterized protein</fullName>
    </submittedName>
</protein>
<dbReference type="Proteomes" id="UP000478052">
    <property type="component" value="Unassembled WGS sequence"/>
</dbReference>